<evidence type="ECO:0000256" key="3">
    <source>
        <dbReference type="ARBA" id="ARBA00005450"/>
    </source>
</evidence>
<evidence type="ECO:0000313" key="16">
    <source>
        <dbReference type="Proteomes" id="UP000030755"/>
    </source>
</evidence>
<evidence type="ECO:0000259" key="14">
    <source>
        <dbReference type="PROSITE" id="PS00300"/>
    </source>
</evidence>
<dbReference type="InterPro" id="IPR042101">
    <property type="entry name" value="SRP54_N_sf"/>
</dbReference>
<evidence type="ECO:0000256" key="13">
    <source>
        <dbReference type="RuleBase" id="RU364034"/>
    </source>
</evidence>
<dbReference type="GO" id="GO:0006616">
    <property type="term" value="P:SRP-dependent cotranslational protein targeting to membrane, translocation"/>
    <property type="evidence" value="ECO:0007669"/>
    <property type="project" value="TreeGrafter"/>
</dbReference>
<dbReference type="Pfam" id="PF02881">
    <property type="entry name" value="SRP54_N"/>
    <property type="match status" value="1"/>
</dbReference>
<dbReference type="OrthoDB" id="10250817at2759"/>
<dbReference type="InterPro" id="IPR000897">
    <property type="entry name" value="SRP54_GTPase_dom"/>
</dbReference>
<dbReference type="PANTHER" id="PTHR11564:SF5">
    <property type="entry name" value="SIGNAL RECOGNITION PARTICLE SUBUNIT SRP54"/>
    <property type="match status" value="1"/>
</dbReference>
<dbReference type="GO" id="GO:0005783">
    <property type="term" value="C:endoplasmic reticulum"/>
    <property type="evidence" value="ECO:0007669"/>
    <property type="project" value="UniProtKB-SubCell"/>
</dbReference>
<dbReference type="SUPFAM" id="SSF52540">
    <property type="entry name" value="P-loop containing nucleoside triphosphate hydrolases"/>
    <property type="match status" value="1"/>
</dbReference>
<dbReference type="STRING" id="988480.A0A075AUG8"/>
<evidence type="ECO:0000256" key="11">
    <source>
        <dbReference type="ARBA" id="ARBA00023274"/>
    </source>
</evidence>
<dbReference type="HOGENOM" id="CLU_009301_6_0_1"/>
<dbReference type="AlphaFoldDB" id="A0A075AUG8"/>
<dbReference type="Gene3D" id="3.40.50.300">
    <property type="entry name" value="P-loop containing nucleotide triphosphate hydrolases"/>
    <property type="match status" value="1"/>
</dbReference>
<dbReference type="GO" id="GO:0030942">
    <property type="term" value="F:endoplasmic reticulum signal peptide binding"/>
    <property type="evidence" value="ECO:0007669"/>
    <property type="project" value="TreeGrafter"/>
</dbReference>
<keyword evidence="7 13" id="KW-0256">Endoplasmic reticulum</keyword>
<dbReference type="InterPro" id="IPR004125">
    <property type="entry name" value="Signal_recog_particle_SRP54_M"/>
</dbReference>
<comment type="catalytic activity">
    <reaction evidence="12">
        <text>GTP + H2O = GDP + phosphate + H(+)</text>
        <dbReference type="Rhea" id="RHEA:19669"/>
        <dbReference type="ChEBI" id="CHEBI:15377"/>
        <dbReference type="ChEBI" id="CHEBI:15378"/>
        <dbReference type="ChEBI" id="CHEBI:37565"/>
        <dbReference type="ChEBI" id="CHEBI:43474"/>
        <dbReference type="ChEBI" id="CHEBI:58189"/>
        <dbReference type="EC" id="3.6.5.4"/>
    </reaction>
    <physiologicalReaction direction="left-to-right" evidence="12">
        <dbReference type="Rhea" id="RHEA:19670"/>
    </physiologicalReaction>
</comment>
<dbReference type="NCBIfam" id="TIGR01425">
    <property type="entry name" value="SRP54_euk"/>
    <property type="match status" value="1"/>
</dbReference>
<evidence type="ECO:0000256" key="7">
    <source>
        <dbReference type="ARBA" id="ARBA00022824"/>
    </source>
</evidence>
<dbReference type="Pfam" id="PF02978">
    <property type="entry name" value="SRP_SPB"/>
    <property type="match status" value="1"/>
</dbReference>
<proteinExistence type="inferred from homology"/>
<dbReference type="SMART" id="SM00963">
    <property type="entry name" value="SRP54_N"/>
    <property type="match status" value="1"/>
</dbReference>
<evidence type="ECO:0000256" key="1">
    <source>
        <dbReference type="ARBA" id="ARBA00004240"/>
    </source>
</evidence>
<dbReference type="HAMAP" id="MF_00306">
    <property type="entry name" value="SRP54"/>
    <property type="match status" value="1"/>
</dbReference>
<evidence type="ECO:0000313" key="15">
    <source>
        <dbReference type="EMBL" id="EPZ32142.1"/>
    </source>
</evidence>
<dbReference type="PROSITE" id="PS00300">
    <property type="entry name" value="SRP54"/>
    <property type="match status" value="1"/>
</dbReference>
<dbReference type="InterPro" id="IPR036225">
    <property type="entry name" value="SRP/SRP_N"/>
</dbReference>
<keyword evidence="10 13" id="KW-0733">Signal recognition particle</keyword>
<dbReference type="Gene3D" id="1.20.120.140">
    <property type="entry name" value="Signal recognition particle SRP54, nucleotide-binding domain"/>
    <property type="match status" value="1"/>
</dbReference>
<keyword evidence="11 13" id="KW-0687">Ribonucleoprotein</keyword>
<dbReference type="FunFam" id="3.40.50.300:FF:000022">
    <property type="entry name" value="Signal recognition particle 54 kDa subunit"/>
    <property type="match status" value="1"/>
</dbReference>
<dbReference type="SUPFAM" id="SSF47364">
    <property type="entry name" value="Domain of the SRP/SRP receptor G-proteins"/>
    <property type="match status" value="1"/>
</dbReference>
<organism evidence="15 16">
    <name type="scientific">Rozella allomycis (strain CSF55)</name>
    <dbReference type="NCBI Taxonomy" id="988480"/>
    <lineage>
        <taxon>Eukaryota</taxon>
        <taxon>Fungi</taxon>
        <taxon>Fungi incertae sedis</taxon>
        <taxon>Cryptomycota</taxon>
        <taxon>Cryptomycota incertae sedis</taxon>
        <taxon>Rozella</taxon>
    </lineage>
</organism>
<keyword evidence="6" id="KW-0378">Hydrolase</keyword>
<comment type="subunit">
    <text evidence="13">Fungal signal recognition particle consists of a 7S RNA molecule (scR1) and at least six protein subunits: srp72, srp68, srp54, sec65, srp21 and srp14.</text>
</comment>
<dbReference type="EMBL" id="KE561178">
    <property type="protein sequence ID" value="EPZ32142.1"/>
    <property type="molecule type" value="Genomic_DNA"/>
</dbReference>
<dbReference type="InterPro" id="IPR003593">
    <property type="entry name" value="AAA+_ATPase"/>
</dbReference>
<dbReference type="InterPro" id="IPR022941">
    <property type="entry name" value="SRP54"/>
</dbReference>
<accession>A0A075AUG8</accession>
<dbReference type="OMA" id="GMTGQDA"/>
<gene>
    <name evidence="15" type="ORF">O9G_005389</name>
</gene>
<evidence type="ECO:0000256" key="10">
    <source>
        <dbReference type="ARBA" id="ARBA00023135"/>
    </source>
</evidence>
<dbReference type="SMART" id="SM00962">
    <property type="entry name" value="SRP54"/>
    <property type="match status" value="1"/>
</dbReference>
<evidence type="ECO:0000256" key="8">
    <source>
        <dbReference type="ARBA" id="ARBA00022884"/>
    </source>
</evidence>
<name>A0A075AUG8_ROZAC</name>
<dbReference type="SMART" id="SM00382">
    <property type="entry name" value="AAA"/>
    <property type="match status" value="1"/>
</dbReference>
<dbReference type="CDD" id="cd17875">
    <property type="entry name" value="SRP54_G"/>
    <property type="match status" value="1"/>
</dbReference>
<evidence type="ECO:0000256" key="2">
    <source>
        <dbReference type="ARBA" id="ARBA00004496"/>
    </source>
</evidence>
<evidence type="ECO:0000256" key="12">
    <source>
        <dbReference type="ARBA" id="ARBA00048157"/>
    </source>
</evidence>
<keyword evidence="16" id="KW-1185">Reference proteome</keyword>
<dbReference type="Pfam" id="PF00448">
    <property type="entry name" value="SRP54"/>
    <property type="match status" value="1"/>
</dbReference>
<keyword evidence="5 13" id="KW-0547">Nucleotide-binding</keyword>
<dbReference type="Proteomes" id="UP000030755">
    <property type="component" value="Unassembled WGS sequence"/>
</dbReference>
<evidence type="ECO:0000256" key="4">
    <source>
        <dbReference type="ARBA" id="ARBA00022490"/>
    </source>
</evidence>
<dbReference type="GO" id="GO:0003924">
    <property type="term" value="F:GTPase activity"/>
    <property type="evidence" value="ECO:0007669"/>
    <property type="project" value="UniProtKB-UniRule"/>
</dbReference>
<comment type="function">
    <text evidence="13">Signal-recognition-particle (SRP) assembly has a crucial role in targeting secretory proteins to the rough endoplasmic reticulum (ER) membrane. SRP is required for the cotranslational protein translocation for ER import and preferentially recognizes strongly hydrophobic signal sequences. It is involved in targeting the nascent chain-ribosome (RNC) complex to the ER and is proposed to participate in the arrest of nascent chain elongation during membrane targeting. SRP54 binds to the signal sequence of presecretory protein when they emerge from the ribosomes. SRP54 interacts with the scR1 RNA and mediates the association of the resulting SRP-RNC complex with the signal recognition particle receptor (SR) via its alpha subunit SRP101. Both, SRP54 and SRP101, are locked in their GTP bound forms in the SRP-RNC-SR complex, which dissociates upon transferring the signal sequence to the protein-conducting channel (translocon). After signal sequence transfer, SRP54 and SRP101 act as reciprocal GTPase-activating proteins (GAPs), thereby resolving their association.</text>
</comment>
<comment type="similarity">
    <text evidence="3 13">Belongs to the GTP-binding SRP family. SRP54 subfamily.</text>
</comment>
<dbReference type="InterPro" id="IPR006325">
    <property type="entry name" value="SRP54_euk"/>
</dbReference>
<evidence type="ECO:0000256" key="9">
    <source>
        <dbReference type="ARBA" id="ARBA00023134"/>
    </source>
</evidence>
<dbReference type="SUPFAM" id="SSF47446">
    <property type="entry name" value="Signal peptide-binding domain"/>
    <property type="match status" value="1"/>
</dbReference>
<dbReference type="Gene3D" id="1.10.260.30">
    <property type="entry name" value="Signal recognition particle, SRP54 subunit, M-domain"/>
    <property type="match status" value="1"/>
</dbReference>
<dbReference type="InterPro" id="IPR013822">
    <property type="entry name" value="Signal_recog_particl_SRP54_hlx"/>
</dbReference>
<dbReference type="InterPro" id="IPR027417">
    <property type="entry name" value="P-loop_NTPase"/>
</dbReference>
<dbReference type="GO" id="GO:0005786">
    <property type="term" value="C:signal recognition particle, endoplasmic reticulum targeting"/>
    <property type="evidence" value="ECO:0007669"/>
    <property type="project" value="UniProtKB-UniRule"/>
</dbReference>
<dbReference type="PANTHER" id="PTHR11564">
    <property type="entry name" value="SIGNAL RECOGNITION PARTICLE 54K PROTEIN SRP54"/>
    <property type="match status" value="1"/>
</dbReference>
<dbReference type="GO" id="GO:0005829">
    <property type="term" value="C:cytosol"/>
    <property type="evidence" value="ECO:0007669"/>
    <property type="project" value="TreeGrafter"/>
</dbReference>
<dbReference type="FunFam" id="1.20.120.140:FF:000001">
    <property type="entry name" value="Signal recognition particle GTPase"/>
    <property type="match status" value="1"/>
</dbReference>
<protein>
    <recommendedName>
        <fullName evidence="13">Signal recognition particle 54 kDa protein</fullName>
    </recommendedName>
</protein>
<dbReference type="GO" id="GO:0005525">
    <property type="term" value="F:GTP binding"/>
    <property type="evidence" value="ECO:0007669"/>
    <property type="project" value="UniProtKB-UniRule"/>
</dbReference>
<comment type="domain">
    <text evidence="13">The NG domain, also named G domain, is a special guanosine triphosphatase (GTPase) domain, which binds GTP and forms a guanosine 5'-triphosphate (GTP)-dependent complex with a homologous NG domain in the SRP receptor subunit srp101. The two NG domains undergo cooperative rearrangements upon their assembly, which culminate in the reciprocal activation of the GTPase activity of one another. SRP receptor compaction upon binding with cargo-loaded SRP and GTPase rearrangement drive SRP-mediated cotranslational protein translocation into the ER.</text>
</comment>
<feature type="domain" description="SRP54-type proteins GTP-binding" evidence="14">
    <location>
        <begin position="269"/>
        <end position="282"/>
    </location>
</feature>
<dbReference type="InterPro" id="IPR036891">
    <property type="entry name" value="Signal_recog_part_SRP54_M_sf"/>
</dbReference>
<comment type="subcellular location">
    <subcellularLocation>
        <location evidence="2 13">Cytoplasm</location>
    </subcellularLocation>
    <subcellularLocation>
        <location evidence="1 13">Endoplasmic reticulum</location>
    </subcellularLocation>
</comment>
<comment type="domain">
    <text evidence="13">The M domain binds the 7SL RNA and the signal sequence of presecretory proteins.</text>
</comment>
<keyword evidence="9 13" id="KW-0342">GTP-binding</keyword>
<sequence>MVLNDLGRKISGALNNLTSAPVIDTATLDAVLKDICRALLESDVNVRLVQALRQNIKKIVNLEELAGGVNKRKIISKAVFDEICRLVDPGVEPFTPKRGRANIFMFVGLQGAGKTTTCGKFANFYQKKGWKTCLVCADTFRAGAFDQLKQNATRSKIPFYGSYTEADPAQIALEGVEKFKSDGFEIIIVDTSGRHKQEGALFEEMKEIRNAINPDEIVFVMDATIGQAADGQARAFKSAVEVGSIVMTKMDGHAKGGGAISGVAATGSPITFIGTGEHMHDLEKFSVRPFVSKMLGMGDMQGLIETVKDLKLDENVDMAKRLEQGLFTLRDMYEQLSAMLKLGPISKVMGMMPGMDGDMFKGSEQEITNKLKRFMTMMDSMTEEELDGDGKIFNKQPNRIKRVSLGSGTFPEELEQLLTQHKKFAMIVKKMGGNRGLMKAMAGQDPSKMNPSQMARMNQELSKMMNPQMMQQLGGTGGLQNMMRQLQQGGLGNIMSQFGNFGK</sequence>
<reference evidence="15 16" key="1">
    <citation type="journal article" date="2013" name="Curr. Biol.">
        <title>Shared signatures of parasitism and phylogenomics unite Cryptomycota and microsporidia.</title>
        <authorList>
            <person name="James T.Y."/>
            <person name="Pelin A."/>
            <person name="Bonen L."/>
            <person name="Ahrendt S."/>
            <person name="Sain D."/>
            <person name="Corradi N."/>
            <person name="Stajich J.E."/>
        </authorList>
    </citation>
    <scope>NUCLEOTIDE SEQUENCE [LARGE SCALE GENOMIC DNA]</scope>
    <source>
        <strain evidence="15 16">CSF55</strain>
    </source>
</reference>
<dbReference type="GO" id="GO:0008312">
    <property type="term" value="F:7S RNA binding"/>
    <property type="evidence" value="ECO:0007669"/>
    <property type="project" value="UniProtKB-UniRule"/>
</dbReference>
<evidence type="ECO:0000256" key="5">
    <source>
        <dbReference type="ARBA" id="ARBA00022741"/>
    </source>
</evidence>
<keyword evidence="4 13" id="KW-0963">Cytoplasm</keyword>
<keyword evidence="8 13" id="KW-0694">RNA-binding</keyword>
<evidence type="ECO:0000256" key="6">
    <source>
        <dbReference type="ARBA" id="ARBA00022801"/>
    </source>
</evidence>